<gene>
    <name evidence="3" type="ORF">CLV32_0348</name>
</gene>
<protein>
    <submittedName>
        <fullName evidence="3">Glycosyl transferase family 11</fullName>
    </submittedName>
</protein>
<dbReference type="GO" id="GO:0005975">
    <property type="term" value="P:carbohydrate metabolic process"/>
    <property type="evidence" value="ECO:0007669"/>
    <property type="project" value="InterPro"/>
</dbReference>
<name>A0A4R6IPI2_9SPHI</name>
<dbReference type="GO" id="GO:0008107">
    <property type="term" value="F:galactoside 2-alpha-L-fucosyltransferase activity"/>
    <property type="evidence" value="ECO:0007669"/>
    <property type="project" value="InterPro"/>
</dbReference>
<dbReference type="OrthoDB" id="9794601at2"/>
<reference evidence="3 4" key="1">
    <citation type="submission" date="2019-03" db="EMBL/GenBank/DDBJ databases">
        <title>Genomic Encyclopedia of Archaeal and Bacterial Type Strains, Phase II (KMG-II): from individual species to whole genera.</title>
        <authorList>
            <person name="Goeker M."/>
        </authorList>
    </citation>
    <scope>NUCLEOTIDE SEQUENCE [LARGE SCALE GENOMIC DNA]</scope>
    <source>
        <strain evidence="3 4">DSM 19034</strain>
    </source>
</reference>
<sequence>MIGVKFNGRLGNQIFQYAFFQYLKTNNPKQSFFFINPHHAYLTKYFELEPYQSLTLGSKFYSIIARSIPKLIRFKEIYIQNIQVPKKIDVTNWTIYKGFFQTDWYVKRISGDFKIKLKQEFLTQFQERFGELFSTNKTIVVHIRRTDYMNYGKRDISLPMQYFKDRLDALGDISAYKVFFVSDDMDHVKSFFEPMPNYVYSSNSEIIDFQLISNADIAIISNSSFAWWACYLSKKKNTVYGPKNWLGFRIGKEHPKKVMTDRFVWCDVLEPKS</sequence>
<comment type="caution">
    <text evidence="3">The sequence shown here is derived from an EMBL/GenBank/DDBJ whole genome shotgun (WGS) entry which is preliminary data.</text>
</comment>
<evidence type="ECO:0000256" key="1">
    <source>
        <dbReference type="ARBA" id="ARBA00022676"/>
    </source>
</evidence>
<dbReference type="RefSeq" id="WP_133551731.1">
    <property type="nucleotide sequence ID" value="NZ_SNWM01000001.1"/>
</dbReference>
<dbReference type="CDD" id="cd11301">
    <property type="entry name" value="Fut1_Fut2_like"/>
    <property type="match status" value="1"/>
</dbReference>
<dbReference type="Pfam" id="PF01531">
    <property type="entry name" value="Glyco_transf_11"/>
    <property type="match status" value="1"/>
</dbReference>
<dbReference type="PANTHER" id="PTHR11927">
    <property type="entry name" value="GALACTOSIDE 2-L-FUCOSYLTRANSFERASE"/>
    <property type="match status" value="1"/>
</dbReference>
<keyword evidence="1" id="KW-0328">Glycosyltransferase</keyword>
<dbReference type="Proteomes" id="UP000295499">
    <property type="component" value="Unassembled WGS sequence"/>
</dbReference>
<evidence type="ECO:0000256" key="2">
    <source>
        <dbReference type="ARBA" id="ARBA00022679"/>
    </source>
</evidence>
<dbReference type="PANTHER" id="PTHR11927:SF9">
    <property type="entry name" value="L-FUCOSYLTRANSFERASE"/>
    <property type="match status" value="1"/>
</dbReference>
<keyword evidence="2 3" id="KW-0808">Transferase</keyword>
<evidence type="ECO:0000313" key="4">
    <source>
        <dbReference type="Proteomes" id="UP000295499"/>
    </source>
</evidence>
<proteinExistence type="predicted"/>
<dbReference type="InterPro" id="IPR002516">
    <property type="entry name" value="Glyco_trans_11"/>
</dbReference>
<dbReference type="Gene3D" id="3.40.50.11350">
    <property type="match status" value="1"/>
</dbReference>
<dbReference type="GO" id="GO:0016020">
    <property type="term" value="C:membrane"/>
    <property type="evidence" value="ECO:0007669"/>
    <property type="project" value="InterPro"/>
</dbReference>
<dbReference type="EMBL" id="SNWM01000001">
    <property type="protein sequence ID" value="TDO24061.1"/>
    <property type="molecule type" value="Genomic_DNA"/>
</dbReference>
<organism evidence="3 4">
    <name type="scientific">Pedobacter duraquae</name>
    <dbReference type="NCBI Taxonomy" id="425511"/>
    <lineage>
        <taxon>Bacteria</taxon>
        <taxon>Pseudomonadati</taxon>
        <taxon>Bacteroidota</taxon>
        <taxon>Sphingobacteriia</taxon>
        <taxon>Sphingobacteriales</taxon>
        <taxon>Sphingobacteriaceae</taxon>
        <taxon>Pedobacter</taxon>
    </lineage>
</organism>
<evidence type="ECO:0000313" key="3">
    <source>
        <dbReference type="EMBL" id="TDO24061.1"/>
    </source>
</evidence>
<keyword evidence="4" id="KW-1185">Reference proteome</keyword>
<dbReference type="AlphaFoldDB" id="A0A4R6IPI2"/>
<accession>A0A4R6IPI2</accession>